<dbReference type="EMBL" id="JAKUDN010000002">
    <property type="protein sequence ID" value="MCP8352182.1"/>
    <property type="molecule type" value="Genomic_DNA"/>
</dbReference>
<comment type="caution">
    <text evidence="18">The sequence shown here is derived from an EMBL/GenBank/DDBJ whole genome shotgun (WGS) entry which is preliminary data.</text>
</comment>
<keyword evidence="19" id="KW-1185">Reference proteome</keyword>
<evidence type="ECO:0000256" key="6">
    <source>
        <dbReference type="ARBA" id="ARBA00022781"/>
    </source>
</evidence>
<evidence type="ECO:0000256" key="13">
    <source>
        <dbReference type="ARBA" id="ARBA00030961"/>
    </source>
</evidence>
<evidence type="ECO:0000256" key="7">
    <source>
        <dbReference type="ARBA" id="ARBA00022989"/>
    </source>
</evidence>
<accession>A0ABT1L4T9</accession>
<organism evidence="18 19">
    <name type="scientific">Candidatus Synchoanobacter obligatus</name>
    <dbReference type="NCBI Taxonomy" id="2919597"/>
    <lineage>
        <taxon>Bacteria</taxon>
        <taxon>Pseudomonadati</taxon>
        <taxon>Pseudomonadota</taxon>
        <taxon>Gammaproteobacteria</taxon>
        <taxon>Candidatus Comchoanobacterales</taxon>
        <taxon>Candidatus Comchoanobacteraceae</taxon>
        <taxon>Candidatus Synchoanobacter</taxon>
    </lineage>
</organism>
<reference evidence="18 19" key="1">
    <citation type="journal article" date="2022" name="Nat. Microbiol.">
        <title>The microbiome of a bacterivorous marine choanoflagellate contains a resource-demanding obligate bacterial associate.</title>
        <authorList>
            <person name="Needham D.M."/>
            <person name="Poirier C."/>
            <person name="Bachy C."/>
            <person name="George E.E."/>
            <person name="Wilken S."/>
            <person name="Yung C.C.M."/>
            <person name="Limardo A.J."/>
            <person name="Morando M."/>
            <person name="Sudek L."/>
            <person name="Malmstrom R.R."/>
            <person name="Keeling P.J."/>
            <person name="Santoro A.E."/>
            <person name="Worden A.Z."/>
        </authorList>
    </citation>
    <scope>NUCLEOTIDE SEQUENCE [LARGE SCALE GENOMIC DNA]</scope>
    <source>
        <strain evidence="18 19">Comchoano-2</strain>
    </source>
</reference>
<evidence type="ECO:0000256" key="11">
    <source>
        <dbReference type="ARBA" id="ARBA00023310"/>
    </source>
</evidence>
<comment type="subcellular location">
    <subcellularLocation>
        <location evidence="1">Membrane</location>
        <topology evidence="1">Multi-pass membrane protein</topology>
    </subcellularLocation>
</comment>
<evidence type="ECO:0000256" key="4">
    <source>
        <dbReference type="ARBA" id="ARBA00022547"/>
    </source>
</evidence>
<feature type="transmembrane region" description="Helical" evidence="16">
    <location>
        <begin position="58"/>
        <end position="86"/>
    </location>
</feature>
<evidence type="ECO:0000313" key="18">
    <source>
        <dbReference type="EMBL" id="MCP8352182.1"/>
    </source>
</evidence>
<keyword evidence="10 16" id="KW-0472">Membrane</keyword>
<dbReference type="PROSITE" id="PS00605">
    <property type="entry name" value="ATPASE_C"/>
    <property type="match status" value="1"/>
</dbReference>
<evidence type="ECO:0000256" key="14">
    <source>
        <dbReference type="ARBA" id="ARBA00032200"/>
    </source>
</evidence>
<dbReference type="PRINTS" id="PR00124">
    <property type="entry name" value="ATPASEC"/>
</dbReference>
<dbReference type="InterPro" id="IPR000454">
    <property type="entry name" value="ATP_synth_F0_csu"/>
</dbReference>
<keyword evidence="6" id="KW-0375">Hydrogen ion transport</keyword>
<evidence type="ECO:0000259" key="17">
    <source>
        <dbReference type="Pfam" id="PF00137"/>
    </source>
</evidence>
<keyword evidence="4" id="KW-0138">CF(0)</keyword>
<keyword evidence="11" id="KW-0066">ATP synthesis</keyword>
<evidence type="ECO:0000256" key="5">
    <source>
        <dbReference type="ARBA" id="ARBA00022692"/>
    </source>
</evidence>
<name>A0ABT1L4T9_9GAMM</name>
<evidence type="ECO:0000256" key="3">
    <source>
        <dbReference type="ARBA" id="ARBA00022448"/>
    </source>
</evidence>
<evidence type="ECO:0000256" key="12">
    <source>
        <dbReference type="ARBA" id="ARBA00025198"/>
    </source>
</evidence>
<dbReference type="Gene3D" id="1.20.20.10">
    <property type="entry name" value="F1F0 ATP synthase subunit C"/>
    <property type="match status" value="1"/>
</dbReference>
<evidence type="ECO:0000256" key="10">
    <source>
        <dbReference type="ARBA" id="ARBA00023136"/>
    </source>
</evidence>
<dbReference type="NCBIfam" id="NF005363">
    <property type="entry name" value="PRK06876.1"/>
    <property type="match status" value="1"/>
</dbReference>
<keyword evidence="8" id="KW-0406">Ion transport</keyword>
<dbReference type="InterPro" id="IPR035921">
    <property type="entry name" value="F/V-ATP_Csub_sf"/>
</dbReference>
<dbReference type="Pfam" id="PF00137">
    <property type="entry name" value="ATP-synt_C"/>
    <property type="match status" value="1"/>
</dbReference>
<comment type="similarity">
    <text evidence="2">Belongs to the ATPase C chain family.</text>
</comment>
<comment type="function">
    <text evidence="12">F(1)F(0) ATP synthase produces ATP from ADP in the presence of a proton or sodium gradient. F-type ATPases consist of two structural domains, F(1) containing the extramembraneous catalytic core and F(0) containing the membrane proton channel, linked together by a central stalk and a peripheral stalk. During catalysis, ATP synthesis in the catalytic domain of F(1) is coupled via a rotary mechanism of the central stalk subunits to proton translocation.</text>
</comment>
<keyword evidence="9" id="KW-0446">Lipid-binding</keyword>
<dbReference type="SUPFAM" id="SSF81333">
    <property type="entry name" value="F1F0 ATP synthase subunit C"/>
    <property type="match status" value="1"/>
</dbReference>
<evidence type="ECO:0000256" key="16">
    <source>
        <dbReference type="SAM" id="Phobius"/>
    </source>
</evidence>
<dbReference type="InterPro" id="IPR002379">
    <property type="entry name" value="ATPase_proteolipid_c-like_dom"/>
</dbReference>
<feature type="domain" description="V-ATPase proteolipid subunit C-like" evidence="17">
    <location>
        <begin position="16"/>
        <end position="78"/>
    </location>
</feature>
<dbReference type="CDD" id="cd18185">
    <property type="entry name" value="ATP-synt_Fo_c_ATPE"/>
    <property type="match status" value="1"/>
</dbReference>
<sequence>MTIISDIALVQSNTALAVAIMIGFGALAAGIGVSLVGSKFIESAARQPEVAPYLFGRTVIIIGFIDAVLMISVGIGMFFTVAAPFANTIIQQLPLLSG</sequence>
<dbReference type="InterPro" id="IPR005953">
    <property type="entry name" value="ATP_synth_csu_bac/chlpt"/>
</dbReference>
<dbReference type="InterPro" id="IPR038662">
    <property type="entry name" value="ATP_synth_F0_csu_sf"/>
</dbReference>
<evidence type="ECO:0000256" key="9">
    <source>
        <dbReference type="ARBA" id="ARBA00023121"/>
    </source>
</evidence>
<evidence type="ECO:0000256" key="8">
    <source>
        <dbReference type="ARBA" id="ARBA00023065"/>
    </source>
</evidence>
<dbReference type="NCBIfam" id="TIGR01260">
    <property type="entry name" value="ATP_synt_c"/>
    <property type="match status" value="1"/>
</dbReference>
<proteinExistence type="inferred from homology"/>
<feature type="transmembrane region" description="Helical" evidence="16">
    <location>
        <begin position="15"/>
        <end position="37"/>
    </location>
</feature>
<dbReference type="RefSeq" id="WP_258569290.1">
    <property type="nucleotide sequence ID" value="NZ_JAKUDN010000002.1"/>
</dbReference>
<protein>
    <recommendedName>
        <fullName evidence="14">ATP synthase F(0) sector subunit c</fullName>
    </recommendedName>
    <alternativeName>
        <fullName evidence="15">F-type ATPase subunit c</fullName>
    </alternativeName>
    <alternativeName>
        <fullName evidence="13">Lipid-binding protein</fullName>
    </alternativeName>
</protein>
<gene>
    <name evidence="18" type="primary">atpE</name>
    <name evidence="18" type="ORF">MKS91_02635</name>
</gene>
<keyword evidence="3" id="KW-0813">Transport</keyword>
<keyword evidence="7 16" id="KW-1133">Transmembrane helix</keyword>
<keyword evidence="5 16" id="KW-0812">Transmembrane</keyword>
<evidence type="ECO:0000313" key="19">
    <source>
        <dbReference type="Proteomes" id="UP001320768"/>
    </source>
</evidence>
<dbReference type="Proteomes" id="UP001320768">
    <property type="component" value="Unassembled WGS sequence"/>
</dbReference>
<evidence type="ECO:0000256" key="2">
    <source>
        <dbReference type="ARBA" id="ARBA00006704"/>
    </source>
</evidence>
<evidence type="ECO:0000256" key="15">
    <source>
        <dbReference type="ARBA" id="ARBA00032887"/>
    </source>
</evidence>
<dbReference type="InterPro" id="IPR020537">
    <property type="entry name" value="ATP_synth_F0_csu_DDCD_BS"/>
</dbReference>
<evidence type="ECO:0000256" key="1">
    <source>
        <dbReference type="ARBA" id="ARBA00004141"/>
    </source>
</evidence>